<dbReference type="RefSeq" id="WP_218038290.1">
    <property type="nucleotide sequence ID" value="NZ_BAAAHM010000028.1"/>
</dbReference>
<proteinExistence type="predicted"/>
<protein>
    <submittedName>
        <fullName evidence="1">Uncharacterized protein</fullName>
    </submittedName>
</protein>
<comment type="caution">
    <text evidence="1">The sequence shown here is derived from an EMBL/GenBank/DDBJ whole genome shotgun (WGS) entry which is preliminary data.</text>
</comment>
<dbReference type="EMBL" id="BLAF01000013">
    <property type="protein sequence ID" value="GES19681.1"/>
    <property type="molecule type" value="Genomic_DNA"/>
</dbReference>
<sequence>MFDLPDGGATVRHKLGVLRGLCDEASRPYEQIEKVISTRLQPGESTLSFVTRCSAFAELGIDHATVITTGPWTGESVATLAEAADQIAELASQDN</sequence>
<keyword evidence="2" id="KW-1185">Reference proteome</keyword>
<dbReference type="Proteomes" id="UP000377595">
    <property type="component" value="Unassembled WGS sequence"/>
</dbReference>
<evidence type="ECO:0000313" key="2">
    <source>
        <dbReference type="Proteomes" id="UP000377595"/>
    </source>
</evidence>
<evidence type="ECO:0000313" key="1">
    <source>
        <dbReference type="EMBL" id="GES19681.1"/>
    </source>
</evidence>
<reference evidence="1 2" key="1">
    <citation type="submission" date="2019-10" db="EMBL/GenBank/DDBJ databases">
        <title>Whole genome shotgun sequence of Acrocarpospora pleiomorpha NBRC 16267.</title>
        <authorList>
            <person name="Ichikawa N."/>
            <person name="Kimura A."/>
            <person name="Kitahashi Y."/>
            <person name="Komaki H."/>
            <person name="Oguchi A."/>
        </authorList>
    </citation>
    <scope>NUCLEOTIDE SEQUENCE [LARGE SCALE GENOMIC DNA]</scope>
    <source>
        <strain evidence="1 2">NBRC 16267</strain>
    </source>
</reference>
<gene>
    <name evidence="1" type="ORF">Aple_025770</name>
</gene>
<organism evidence="1 2">
    <name type="scientific">Acrocarpospora pleiomorpha</name>
    <dbReference type="NCBI Taxonomy" id="90975"/>
    <lineage>
        <taxon>Bacteria</taxon>
        <taxon>Bacillati</taxon>
        <taxon>Actinomycetota</taxon>
        <taxon>Actinomycetes</taxon>
        <taxon>Streptosporangiales</taxon>
        <taxon>Streptosporangiaceae</taxon>
        <taxon>Acrocarpospora</taxon>
    </lineage>
</organism>
<name>A0A5M3XJ32_9ACTN</name>
<dbReference type="AlphaFoldDB" id="A0A5M3XJ32"/>
<accession>A0A5M3XJ32</accession>